<evidence type="ECO:0000313" key="1">
    <source>
        <dbReference type="EMBL" id="KXK09913.1"/>
    </source>
</evidence>
<dbReference type="EMBL" id="JYPD01000011">
    <property type="protein sequence ID" value="KXK09913.1"/>
    <property type="molecule type" value="Genomic_DNA"/>
</dbReference>
<dbReference type="Proteomes" id="UP000070449">
    <property type="component" value="Unassembled WGS sequence"/>
</dbReference>
<organism evidence="1 2">
    <name type="scientific">candidate division WS6 bacterium OLB21</name>
    <dbReference type="NCBI Taxonomy" id="1617427"/>
    <lineage>
        <taxon>Bacteria</taxon>
        <taxon>Candidatus Dojkabacteria</taxon>
    </lineage>
</organism>
<dbReference type="AlphaFoldDB" id="A0A136KKV4"/>
<dbReference type="Gene3D" id="3.40.630.30">
    <property type="match status" value="1"/>
</dbReference>
<dbReference type="SUPFAM" id="SSF55729">
    <property type="entry name" value="Acyl-CoA N-acyltransferases (Nat)"/>
    <property type="match status" value="1"/>
</dbReference>
<proteinExistence type="predicted"/>
<dbReference type="InterPro" id="IPR016181">
    <property type="entry name" value="Acyl_CoA_acyltransferase"/>
</dbReference>
<gene>
    <name evidence="1" type="ORF">UZ20_WS6002000222</name>
</gene>
<evidence type="ECO:0008006" key="3">
    <source>
        <dbReference type="Google" id="ProtNLM"/>
    </source>
</evidence>
<comment type="caution">
    <text evidence="1">The sequence shown here is derived from an EMBL/GenBank/DDBJ whole genome shotgun (WGS) entry which is preliminary data.</text>
</comment>
<protein>
    <recommendedName>
        <fullName evidence="3">N-acetyltransferase domain-containing protein</fullName>
    </recommendedName>
</protein>
<dbReference type="STRING" id="1617427.UZ20_WS6002000222"/>
<sequence>MNSKDPKLQVEFTQNNNLKLNLRPLRSKDEQALAKLLLSLSEDTKRFFTYPSFDQAMAASLCQDIDKYDKIRFVLENSKNSELIGIFEFSMDLVEEDITRFRNHGVNLEVARTSRYGPVLAEAYQGKGIALVVFKKIIPLISYLGKDTIILFGGVHKDNAKAIKHYLSLGFQEVCEFVNSDGIACLDMIYKINP</sequence>
<evidence type="ECO:0000313" key="2">
    <source>
        <dbReference type="Proteomes" id="UP000070449"/>
    </source>
</evidence>
<accession>A0A136KKV4</accession>
<reference evidence="1 2" key="1">
    <citation type="submission" date="2015-02" db="EMBL/GenBank/DDBJ databases">
        <title>Improved understanding of the partial-nitritation anammox process through 23 genomes representing the majority of the microbial community.</title>
        <authorList>
            <person name="Speth D.R."/>
            <person name="In T Zandt M."/>
            <person name="Guerrero Cruz S."/>
            <person name="Jetten M.S."/>
            <person name="Dutilh B.E."/>
        </authorList>
    </citation>
    <scope>NUCLEOTIDE SEQUENCE [LARGE SCALE GENOMIC DNA]</scope>
    <source>
        <strain evidence="1">OLB21</strain>
    </source>
</reference>
<name>A0A136KKV4_9BACT</name>